<dbReference type="PANTHER" id="PTHR43033">
    <property type="entry name" value="TRNA(ILE)-LYSIDINE SYNTHASE-RELATED"/>
    <property type="match status" value="1"/>
</dbReference>
<evidence type="ECO:0000256" key="2">
    <source>
        <dbReference type="ARBA" id="ARBA00022694"/>
    </source>
</evidence>
<dbReference type="Pfam" id="PF01171">
    <property type="entry name" value="ATP_bind_3"/>
    <property type="match status" value="1"/>
</dbReference>
<dbReference type="InterPro" id="IPR011063">
    <property type="entry name" value="TilS/TtcA_N"/>
</dbReference>
<comment type="caution">
    <text evidence="8">The sequence shown here is derived from an EMBL/GenBank/DDBJ whole genome shotgun (WGS) entry which is preliminary data.</text>
</comment>
<keyword evidence="1 6" id="KW-0436">Ligase</keyword>
<dbReference type="GO" id="GO:0005524">
    <property type="term" value="F:ATP binding"/>
    <property type="evidence" value="ECO:0007669"/>
    <property type="project" value="UniProtKB-UniRule"/>
</dbReference>
<dbReference type="GO" id="GO:0005737">
    <property type="term" value="C:cytoplasm"/>
    <property type="evidence" value="ECO:0007669"/>
    <property type="project" value="UniProtKB-SubCell"/>
</dbReference>
<dbReference type="CDD" id="cd01992">
    <property type="entry name" value="TilS_N"/>
    <property type="match status" value="1"/>
</dbReference>
<keyword evidence="9" id="KW-1185">Reference proteome</keyword>
<evidence type="ECO:0000256" key="3">
    <source>
        <dbReference type="ARBA" id="ARBA00022741"/>
    </source>
</evidence>
<accession>A0A7W6GKT8</accession>
<reference evidence="8 9" key="1">
    <citation type="submission" date="2020-08" db="EMBL/GenBank/DDBJ databases">
        <title>Genomic Encyclopedia of Type Strains, Phase IV (KMG-IV): sequencing the most valuable type-strain genomes for metagenomic binning, comparative biology and taxonomic classification.</title>
        <authorList>
            <person name="Goeker M."/>
        </authorList>
    </citation>
    <scope>NUCLEOTIDE SEQUENCE [LARGE SCALE GENOMIC DNA]</scope>
    <source>
        <strain evidence="8 9">DSM 100211</strain>
    </source>
</reference>
<dbReference type="EMBL" id="JACIEE010000005">
    <property type="protein sequence ID" value="MBB3977239.1"/>
    <property type="molecule type" value="Genomic_DNA"/>
</dbReference>
<dbReference type="Gene3D" id="3.40.50.620">
    <property type="entry name" value="HUPs"/>
    <property type="match status" value="1"/>
</dbReference>
<comment type="subcellular location">
    <subcellularLocation>
        <location evidence="6">Cytoplasm</location>
    </subcellularLocation>
</comment>
<keyword evidence="4 6" id="KW-0067">ATP-binding</keyword>
<proteinExistence type="inferred from homology"/>
<dbReference type="GO" id="GO:0006400">
    <property type="term" value="P:tRNA modification"/>
    <property type="evidence" value="ECO:0007669"/>
    <property type="project" value="UniProtKB-UniRule"/>
</dbReference>
<protein>
    <recommendedName>
        <fullName evidence="6">tRNA(Ile)-lysidine synthase</fullName>
        <ecNumber evidence="6">6.3.4.19</ecNumber>
    </recommendedName>
    <alternativeName>
        <fullName evidence="6">tRNA(Ile)-2-lysyl-cytidine synthase</fullName>
    </alternativeName>
    <alternativeName>
        <fullName evidence="6">tRNA(Ile)-lysidine synthetase</fullName>
    </alternativeName>
</protein>
<feature type="domain" description="tRNA(Ile)-lysidine/2-thiocytidine synthase N-terminal" evidence="7">
    <location>
        <begin position="25"/>
        <end position="206"/>
    </location>
</feature>
<dbReference type="NCBIfam" id="TIGR02432">
    <property type="entry name" value="lysidine_TilS_N"/>
    <property type="match status" value="1"/>
</dbReference>
<comment type="domain">
    <text evidence="6">The N-terminal region contains the highly conserved SGGXDS motif, predicted to be a P-loop motif involved in ATP binding.</text>
</comment>
<dbReference type="SUPFAM" id="SSF52402">
    <property type="entry name" value="Adenine nucleotide alpha hydrolases-like"/>
    <property type="match status" value="1"/>
</dbReference>
<sequence length="454" mass="47869">MRAEPEPVDAAVARFLNSFFKPARLLVAVSGGGDSVGLLIALDEALRSGRFPGFSLYACTIDHGLRAGSVAEAHWVAALCAGRGISHVTRCWSGQKPQRGVQAAAREARHALLVEAAGDAAATAIVTAHNRDDQQETVAMRAARSSDGAGLAGIAPATLVQNTIWLLRPLLGVPREAIRSYLRHRGQDWLDDPSNANRTFERVRVRLDAIDGPGVASAARTADIDSAGWTEAASARLIAAREGAAFLGGNVRIFDAALAFLSAPAIATVLSSSAAFQALLALCAVLGGRVHRLERAAADRLSAFLDKGDLSRFTAGRAVFDRRREGLFLYREHRGIGSLRIAPGESAVWDGRFRVRNLGGASLLVHSAAAAGDEDLSPLPDVPAGVVRRVGRTRPMVLAGEARAAGATHDVEPVLAPYDRYLPVFDLPLAEALAGLFGLPRLPPLPLAMGNDPA</sequence>
<dbReference type="GO" id="GO:0032267">
    <property type="term" value="F:tRNA(Ile)-lysidine synthase activity"/>
    <property type="evidence" value="ECO:0007669"/>
    <property type="project" value="UniProtKB-EC"/>
</dbReference>
<dbReference type="EC" id="6.3.4.19" evidence="6"/>
<name>A0A7W6GKT8_9HYPH</name>
<keyword evidence="6" id="KW-0963">Cytoplasm</keyword>
<evidence type="ECO:0000256" key="1">
    <source>
        <dbReference type="ARBA" id="ARBA00022598"/>
    </source>
</evidence>
<evidence type="ECO:0000256" key="4">
    <source>
        <dbReference type="ARBA" id="ARBA00022840"/>
    </source>
</evidence>
<keyword evidence="2 6" id="KW-0819">tRNA processing</keyword>
<evidence type="ECO:0000313" key="9">
    <source>
        <dbReference type="Proteomes" id="UP000574761"/>
    </source>
</evidence>
<comment type="function">
    <text evidence="6">Ligates lysine onto the cytidine present at position 34 of the AUA codon-specific tRNA(Ile) that contains the anticodon CAU, in an ATP-dependent manner. Cytidine is converted to lysidine, thus changing the amino acid specificity of the tRNA from methionine to isoleucine.</text>
</comment>
<dbReference type="RefSeq" id="WP_183804411.1">
    <property type="nucleotide sequence ID" value="NZ_JACIEE010000005.1"/>
</dbReference>
<dbReference type="PANTHER" id="PTHR43033:SF1">
    <property type="entry name" value="TRNA(ILE)-LYSIDINE SYNTHASE-RELATED"/>
    <property type="match status" value="1"/>
</dbReference>
<dbReference type="HAMAP" id="MF_01161">
    <property type="entry name" value="tRNA_Ile_lys_synt"/>
    <property type="match status" value="1"/>
</dbReference>
<keyword evidence="3 6" id="KW-0547">Nucleotide-binding</keyword>
<gene>
    <name evidence="6" type="primary">tilS</name>
    <name evidence="8" type="ORF">GGQ64_002445</name>
</gene>
<dbReference type="InterPro" id="IPR012094">
    <property type="entry name" value="tRNA_Ile_lys_synt"/>
</dbReference>
<evidence type="ECO:0000259" key="7">
    <source>
        <dbReference type="Pfam" id="PF01171"/>
    </source>
</evidence>
<dbReference type="InterPro" id="IPR014729">
    <property type="entry name" value="Rossmann-like_a/b/a_fold"/>
</dbReference>
<dbReference type="AlphaFoldDB" id="A0A7W6GKT8"/>
<evidence type="ECO:0000256" key="6">
    <source>
        <dbReference type="HAMAP-Rule" id="MF_01161"/>
    </source>
</evidence>
<comment type="catalytic activity">
    <reaction evidence="5 6">
        <text>cytidine(34) in tRNA(Ile2) + L-lysine + ATP = lysidine(34) in tRNA(Ile2) + AMP + diphosphate + H(+)</text>
        <dbReference type="Rhea" id="RHEA:43744"/>
        <dbReference type="Rhea" id="RHEA-COMP:10625"/>
        <dbReference type="Rhea" id="RHEA-COMP:10670"/>
        <dbReference type="ChEBI" id="CHEBI:15378"/>
        <dbReference type="ChEBI" id="CHEBI:30616"/>
        <dbReference type="ChEBI" id="CHEBI:32551"/>
        <dbReference type="ChEBI" id="CHEBI:33019"/>
        <dbReference type="ChEBI" id="CHEBI:82748"/>
        <dbReference type="ChEBI" id="CHEBI:83665"/>
        <dbReference type="ChEBI" id="CHEBI:456215"/>
        <dbReference type="EC" id="6.3.4.19"/>
    </reaction>
</comment>
<comment type="similarity">
    <text evidence="6">Belongs to the tRNA(Ile)-lysidine synthase family.</text>
</comment>
<dbReference type="InterPro" id="IPR012795">
    <property type="entry name" value="tRNA_Ile_lys_synt_N"/>
</dbReference>
<feature type="binding site" evidence="6">
    <location>
        <begin position="30"/>
        <end position="35"/>
    </location>
    <ligand>
        <name>ATP</name>
        <dbReference type="ChEBI" id="CHEBI:30616"/>
    </ligand>
</feature>
<evidence type="ECO:0000313" key="8">
    <source>
        <dbReference type="EMBL" id="MBB3977239.1"/>
    </source>
</evidence>
<evidence type="ECO:0000256" key="5">
    <source>
        <dbReference type="ARBA" id="ARBA00048539"/>
    </source>
</evidence>
<dbReference type="Proteomes" id="UP000574761">
    <property type="component" value="Unassembled WGS sequence"/>
</dbReference>
<organism evidence="8 9">
    <name type="scientific">Mycoplana azooxidifex</name>
    <dbReference type="NCBI Taxonomy" id="1636188"/>
    <lineage>
        <taxon>Bacteria</taxon>
        <taxon>Pseudomonadati</taxon>
        <taxon>Pseudomonadota</taxon>
        <taxon>Alphaproteobacteria</taxon>
        <taxon>Hyphomicrobiales</taxon>
        <taxon>Rhizobiaceae</taxon>
        <taxon>Mycoplana</taxon>
    </lineage>
</organism>